<dbReference type="Gene3D" id="3.40.140.10">
    <property type="entry name" value="Cytidine Deaminase, domain 2"/>
    <property type="match status" value="1"/>
</dbReference>
<dbReference type="InterPro" id="IPR016473">
    <property type="entry name" value="dCMP_deaminase"/>
</dbReference>
<dbReference type="GO" id="GO:0005737">
    <property type="term" value="C:cytoplasm"/>
    <property type="evidence" value="ECO:0007669"/>
    <property type="project" value="TreeGrafter"/>
</dbReference>
<dbReference type="EMBL" id="UINC01176878">
    <property type="protein sequence ID" value="SVD84217.1"/>
    <property type="molecule type" value="Genomic_DNA"/>
</dbReference>
<feature type="non-terminal residue" evidence="6">
    <location>
        <position position="1"/>
    </location>
</feature>
<comment type="similarity">
    <text evidence="1">Belongs to the cytidine and deoxycytidylate deaminase family.</text>
</comment>
<dbReference type="SUPFAM" id="SSF53927">
    <property type="entry name" value="Cytidine deaminase-like"/>
    <property type="match status" value="1"/>
</dbReference>
<name>A0A382YLN5_9ZZZZ</name>
<keyword evidence="3" id="KW-0378">Hydrolase</keyword>
<evidence type="ECO:0000313" key="6">
    <source>
        <dbReference type="EMBL" id="SVD84217.1"/>
    </source>
</evidence>
<gene>
    <name evidence="6" type="ORF">METZ01_LOCUS437071</name>
</gene>
<dbReference type="PANTHER" id="PTHR11086">
    <property type="entry name" value="DEOXYCYTIDYLATE DEAMINASE-RELATED"/>
    <property type="match status" value="1"/>
</dbReference>
<dbReference type="GO" id="GO:0006220">
    <property type="term" value="P:pyrimidine nucleotide metabolic process"/>
    <property type="evidence" value="ECO:0007669"/>
    <property type="project" value="InterPro"/>
</dbReference>
<dbReference type="InterPro" id="IPR015517">
    <property type="entry name" value="dCMP_deaminase-rel"/>
</dbReference>
<protein>
    <recommendedName>
        <fullName evidence="5">CMP/dCMP-type deaminase domain-containing protein</fullName>
    </recommendedName>
</protein>
<reference evidence="6" key="1">
    <citation type="submission" date="2018-05" db="EMBL/GenBank/DDBJ databases">
        <authorList>
            <person name="Lanie J.A."/>
            <person name="Ng W.-L."/>
            <person name="Kazmierczak K.M."/>
            <person name="Andrzejewski T.M."/>
            <person name="Davidsen T.M."/>
            <person name="Wayne K.J."/>
            <person name="Tettelin H."/>
            <person name="Glass J.I."/>
            <person name="Rusch D."/>
            <person name="Podicherti R."/>
            <person name="Tsui H.-C.T."/>
            <person name="Winkler M.E."/>
        </authorList>
    </citation>
    <scope>NUCLEOTIDE SEQUENCE</scope>
</reference>
<keyword evidence="4" id="KW-0862">Zinc</keyword>
<evidence type="ECO:0000256" key="3">
    <source>
        <dbReference type="ARBA" id="ARBA00022801"/>
    </source>
</evidence>
<dbReference type="InterPro" id="IPR016193">
    <property type="entry name" value="Cytidine_deaminase-like"/>
</dbReference>
<proteinExistence type="inferred from homology"/>
<dbReference type="GO" id="GO:0004132">
    <property type="term" value="F:dCMP deaminase activity"/>
    <property type="evidence" value="ECO:0007669"/>
    <property type="project" value="InterPro"/>
</dbReference>
<accession>A0A382YLN5</accession>
<feature type="domain" description="CMP/dCMP-type deaminase" evidence="5">
    <location>
        <begin position="5"/>
        <end position="124"/>
    </location>
</feature>
<evidence type="ECO:0000256" key="4">
    <source>
        <dbReference type="ARBA" id="ARBA00022833"/>
    </source>
</evidence>
<keyword evidence="2" id="KW-0479">Metal-binding</keyword>
<dbReference type="PROSITE" id="PS51747">
    <property type="entry name" value="CYT_DCMP_DEAMINASES_2"/>
    <property type="match status" value="1"/>
</dbReference>
<evidence type="ECO:0000256" key="2">
    <source>
        <dbReference type="ARBA" id="ARBA00022723"/>
    </source>
</evidence>
<dbReference type="PIRSF" id="PIRSF006019">
    <property type="entry name" value="dCMP_deaminase"/>
    <property type="match status" value="1"/>
</dbReference>
<dbReference type="Pfam" id="PF00383">
    <property type="entry name" value="dCMP_cyt_deam_1"/>
    <property type="match status" value="1"/>
</dbReference>
<dbReference type="AlphaFoldDB" id="A0A382YLN5"/>
<dbReference type="InterPro" id="IPR016192">
    <property type="entry name" value="APOBEC/CMP_deaminase_Zn-bd"/>
</dbReference>
<evidence type="ECO:0000259" key="5">
    <source>
        <dbReference type="PROSITE" id="PS51747"/>
    </source>
</evidence>
<evidence type="ECO:0000256" key="1">
    <source>
        <dbReference type="ARBA" id="ARBA00006576"/>
    </source>
</evidence>
<organism evidence="6">
    <name type="scientific">marine metagenome</name>
    <dbReference type="NCBI Taxonomy" id="408172"/>
    <lineage>
        <taxon>unclassified sequences</taxon>
        <taxon>metagenomes</taxon>
        <taxon>ecological metagenomes</taxon>
    </lineage>
</organism>
<dbReference type="PANTHER" id="PTHR11086:SF18">
    <property type="entry name" value="DEOXYCYTIDYLATE DEAMINASE"/>
    <property type="match status" value="1"/>
</dbReference>
<sequence length="151" mass="16416">IRPDKWDLRLLGLAKHVAQWSKDPSTQVGAVIADNKHRVLSLGFNGFARGVSDLAERLENREVKYDMIIHAERNALLFANASVDGASVYVWPLLPCAQCAATLIQAGVAEVIAPATDTERAERWAVQINLARTMFTEGGVGIVELGDFSGD</sequence>
<dbReference type="InterPro" id="IPR002125">
    <property type="entry name" value="CMP_dCMP_dom"/>
</dbReference>
<dbReference type="PROSITE" id="PS00903">
    <property type="entry name" value="CYT_DCMP_DEAMINASES_1"/>
    <property type="match status" value="1"/>
</dbReference>
<dbReference type="GO" id="GO:0008270">
    <property type="term" value="F:zinc ion binding"/>
    <property type="evidence" value="ECO:0007669"/>
    <property type="project" value="InterPro"/>
</dbReference>